<proteinExistence type="predicted"/>
<reference evidence="2" key="1">
    <citation type="submission" date="2021-04" db="EMBL/GenBank/DDBJ databases">
        <title>Dactylosporangium aurantiacum NRRL B-8018 full assembly.</title>
        <authorList>
            <person name="Hartkoorn R.C."/>
            <person name="Beaudoing E."/>
            <person name="Hot D."/>
        </authorList>
    </citation>
    <scope>NUCLEOTIDE SEQUENCE</scope>
    <source>
        <strain evidence="2">NRRL B-8018</strain>
    </source>
</reference>
<dbReference type="GO" id="GO:0003824">
    <property type="term" value="F:catalytic activity"/>
    <property type="evidence" value="ECO:0007669"/>
    <property type="project" value="InterPro"/>
</dbReference>
<dbReference type="SUPFAM" id="SSF52777">
    <property type="entry name" value="CoA-dependent acyltransferases"/>
    <property type="match status" value="2"/>
</dbReference>
<dbReference type="RefSeq" id="WP_033361438.1">
    <property type="nucleotide sequence ID" value="NZ_CP073767.1"/>
</dbReference>
<dbReference type="InterPro" id="IPR001242">
    <property type="entry name" value="Condensation_dom"/>
</dbReference>
<protein>
    <recommendedName>
        <fullName evidence="1">Condensation domain-containing protein</fullName>
    </recommendedName>
</protein>
<dbReference type="AlphaFoldDB" id="A0A9Q9IIX1"/>
<evidence type="ECO:0000313" key="3">
    <source>
        <dbReference type="Proteomes" id="UP001058003"/>
    </source>
</evidence>
<dbReference type="GO" id="GO:0008610">
    <property type="term" value="P:lipid biosynthetic process"/>
    <property type="evidence" value="ECO:0007669"/>
    <property type="project" value="UniProtKB-ARBA"/>
</dbReference>
<dbReference type="Pfam" id="PF00668">
    <property type="entry name" value="Condensation"/>
    <property type="match status" value="1"/>
</dbReference>
<keyword evidence="3" id="KW-1185">Reference proteome</keyword>
<dbReference type="Proteomes" id="UP001058003">
    <property type="component" value="Chromosome"/>
</dbReference>
<gene>
    <name evidence="2" type="ORF">Daura_12915</name>
</gene>
<accession>A0A9Q9IIX1</accession>
<dbReference type="Gene3D" id="3.30.559.10">
    <property type="entry name" value="Chloramphenicol acetyltransferase-like domain"/>
    <property type="match status" value="1"/>
</dbReference>
<dbReference type="InterPro" id="IPR023213">
    <property type="entry name" value="CAT-like_dom_sf"/>
</dbReference>
<evidence type="ECO:0000259" key="1">
    <source>
        <dbReference type="Pfam" id="PF00668"/>
    </source>
</evidence>
<dbReference type="KEGG" id="daur:Daura_12915"/>
<evidence type="ECO:0000313" key="2">
    <source>
        <dbReference type="EMBL" id="UWZ56984.1"/>
    </source>
</evidence>
<feature type="domain" description="Condensation" evidence="1">
    <location>
        <begin position="77"/>
        <end position="279"/>
    </location>
</feature>
<name>A0A9Q9IIX1_9ACTN</name>
<dbReference type="EMBL" id="CP073767">
    <property type="protein sequence ID" value="UWZ56984.1"/>
    <property type="molecule type" value="Genomic_DNA"/>
</dbReference>
<dbReference type="Gene3D" id="3.30.559.30">
    <property type="entry name" value="Nonribosomal peptide synthetase, condensation domain"/>
    <property type="match status" value="1"/>
</dbReference>
<organism evidence="2 3">
    <name type="scientific">Dactylosporangium aurantiacum</name>
    <dbReference type="NCBI Taxonomy" id="35754"/>
    <lineage>
        <taxon>Bacteria</taxon>
        <taxon>Bacillati</taxon>
        <taxon>Actinomycetota</taxon>
        <taxon>Actinomycetes</taxon>
        <taxon>Micromonosporales</taxon>
        <taxon>Micromonosporaceae</taxon>
        <taxon>Dactylosporangium</taxon>
    </lineage>
</organism>
<dbReference type="OrthoDB" id="5194982at2"/>
<sequence length="462" mass="50913">MPETYLPAPADATGIRATTRIPVRFSGDGAGTGPLSWGQQEIWRTMVHQRSWLPIGGWAPLPAGTTVEDVVADLRWAMRRYPTFRTRLRFAADGTPLQTVAAWGTIGLDVFDVPDGVDAEAYTAAVDAHYRALDYDFVAEWPVRMGVVRVGGRPAYLSTVTCHLVTDGVGGRLMLREVAARAETGPTTGMQPLEQVRWQASPAGQQQREKSLRHWDRMLRQLPPKRPLTPRDGPRHHRGEFHSAALYHATHAVSVVADIDTSQVLMTFLAIALTREAGDGRPAVIRPMVDNRFRRGLGDVVAMVAQHGICVADVAGLPFDEAMRRTGIAAMLAYKWAYHDPAAVAERAAALAGELDLDLDAGVWLNDRRTVSRQMFPGDKPTAEQVRAAAPGEFRWTAAQDDPYDPLNVDVDDEPGRFLLTWFTDTWRTPPARVEALARRVETIAVHQALTALDTAPETRTL</sequence>